<gene>
    <name evidence="1" type="ORF">HMPREF9282_00558</name>
</gene>
<dbReference type="RefSeq" id="WP_006555458.1">
    <property type="nucleotide sequence ID" value="NZ_JH992936.1"/>
</dbReference>
<evidence type="ECO:0008006" key="3">
    <source>
        <dbReference type="Google" id="ProtNLM"/>
    </source>
</evidence>
<name>K9D6C5_9FIRM</name>
<evidence type="ECO:0000313" key="2">
    <source>
        <dbReference type="Proteomes" id="UP000009891"/>
    </source>
</evidence>
<keyword evidence="2" id="KW-1185">Reference proteome</keyword>
<dbReference type="EMBL" id="AHAF01000003">
    <property type="protein sequence ID" value="EKU78761.1"/>
    <property type="molecule type" value="Genomic_DNA"/>
</dbReference>
<comment type="caution">
    <text evidence="1">The sequence shown here is derived from an EMBL/GenBank/DDBJ whole genome shotgun (WGS) entry which is preliminary data.</text>
</comment>
<evidence type="ECO:0000313" key="1">
    <source>
        <dbReference type="EMBL" id="EKU78761.1"/>
    </source>
</evidence>
<dbReference type="OrthoDB" id="1669617at2"/>
<protein>
    <recommendedName>
        <fullName evidence="3">Phage protein</fullName>
    </recommendedName>
</protein>
<dbReference type="Proteomes" id="UP000009891">
    <property type="component" value="Unassembled WGS sequence"/>
</dbReference>
<sequence length="153" mass="17716">MTVNELLILARQRLGDMQKTMYSDTELIYCLNQAIDRVSAELANNFDPEITQTMVINGQEQVKRPDNFISFQGQYPVQLNYNEGKPMMQHLDPEFDGELEIRYFATMNHVKSLSDEIPFTRRMFQKQLLTYILYEARPSLEQNATAATPKAGE</sequence>
<organism evidence="1 2">
    <name type="scientific">Veillonella seminalis ACS-216-V-Col6b</name>
    <dbReference type="NCBI Taxonomy" id="883156"/>
    <lineage>
        <taxon>Bacteria</taxon>
        <taxon>Bacillati</taxon>
        <taxon>Bacillota</taxon>
        <taxon>Negativicutes</taxon>
        <taxon>Veillonellales</taxon>
        <taxon>Veillonellaceae</taxon>
        <taxon>Veillonella</taxon>
    </lineage>
</organism>
<dbReference type="STRING" id="883156.HMPREF9282_00558"/>
<proteinExistence type="predicted"/>
<dbReference type="PATRIC" id="fig|883156.3.peg.544"/>
<dbReference type="AlphaFoldDB" id="K9D6C5"/>
<accession>K9D6C5</accession>
<dbReference type="HOGENOM" id="CLU_1712489_0_0_9"/>
<reference evidence="1 2" key="1">
    <citation type="submission" date="2012-09" db="EMBL/GenBank/DDBJ databases">
        <title>The Genome Sequence of Veillonella ratti ACS-216-V-COL6B.</title>
        <authorList>
            <consortium name="The Broad Institute Genome Sequencing Platform"/>
            <person name="Earl A."/>
            <person name="Ward D."/>
            <person name="Feldgarden M."/>
            <person name="Gevers D."/>
            <person name="Saerens B."/>
            <person name="Vaneechoutte M."/>
            <person name="Walker B."/>
            <person name="Young S.K."/>
            <person name="Zeng Q."/>
            <person name="Gargeya S."/>
            <person name="Fitzgerald M."/>
            <person name="Haas B."/>
            <person name="Abouelleil A."/>
            <person name="Alvarado L."/>
            <person name="Arachchi H.M."/>
            <person name="Berlin A."/>
            <person name="Chapman S.B."/>
            <person name="Goldberg J."/>
            <person name="Griggs A."/>
            <person name="Gujja S."/>
            <person name="Hansen M."/>
            <person name="Howarth C."/>
            <person name="Imamovic A."/>
            <person name="Larimer J."/>
            <person name="McCowen C."/>
            <person name="Montmayeur A."/>
            <person name="Murphy C."/>
            <person name="Neiman D."/>
            <person name="Pearson M."/>
            <person name="Priest M."/>
            <person name="Roberts A."/>
            <person name="Saif S."/>
            <person name="Shea T."/>
            <person name="Sisk P."/>
            <person name="Sykes S."/>
            <person name="Wortman J."/>
            <person name="Nusbaum C."/>
            <person name="Birren B."/>
        </authorList>
    </citation>
    <scope>NUCLEOTIDE SEQUENCE [LARGE SCALE GENOMIC DNA]</scope>
    <source>
        <strain evidence="1 2">ACS-216-V-Col6b</strain>
    </source>
</reference>